<dbReference type="Gene3D" id="3.30.1330.80">
    <property type="entry name" value="Hypothetical protein, similar to alpha- acetolactate decarboxylase, domain 2"/>
    <property type="match status" value="1"/>
</dbReference>
<dbReference type="EMBL" id="DSFH01000052">
    <property type="protein sequence ID" value="HEW64142.1"/>
    <property type="molecule type" value="Genomic_DNA"/>
</dbReference>
<gene>
    <name evidence="2" type="ORF">ENO39_03700</name>
</gene>
<evidence type="ECO:0000259" key="1">
    <source>
        <dbReference type="PROSITE" id="PS51742"/>
    </source>
</evidence>
<dbReference type="GO" id="GO:0003677">
    <property type="term" value="F:DNA binding"/>
    <property type="evidence" value="ECO:0007669"/>
    <property type="project" value="UniProtKB-KW"/>
</dbReference>
<evidence type="ECO:0000313" key="2">
    <source>
        <dbReference type="EMBL" id="HEW64142.1"/>
    </source>
</evidence>
<protein>
    <submittedName>
        <fullName evidence="2">DNA-binding protein</fullName>
    </submittedName>
</protein>
<name>A0A7C2VQR7_9CREN</name>
<accession>A0A7C2VQR7</accession>
<dbReference type="InterPro" id="IPR005175">
    <property type="entry name" value="PPC_dom"/>
</dbReference>
<dbReference type="RefSeq" id="WP_272985470.1">
    <property type="nucleotide sequence ID" value="NZ_DSFH01000052.1"/>
</dbReference>
<keyword evidence="2" id="KW-0238">DNA-binding</keyword>
<feature type="domain" description="PPC" evidence="1">
    <location>
        <begin position="1"/>
        <end position="133"/>
    </location>
</feature>
<dbReference type="Proteomes" id="UP000886076">
    <property type="component" value="Unassembled WGS sequence"/>
</dbReference>
<dbReference type="CDD" id="cd11378">
    <property type="entry name" value="DUF296"/>
    <property type="match status" value="1"/>
</dbReference>
<reference evidence="2" key="1">
    <citation type="journal article" date="2020" name="mSystems">
        <title>Genome- and Community-Level Interaction Insights into Carbon Utilization and Element Cycling Functions of Hydrothermarchaeota in Hydrothermal Sediment.</title>
        <authorList>
            <person name="Zhou Z."/>
            <person name="Liu Y."/>
            <person name="Xu W."/>
            <person name="Pan J."/>
            <person name="Luo Z.H."/>
            <person name="Li M."/>
        </authorList>
    </citation>
    <scope>NUCLEOTIDE SEQUENCE [LARGE SCALE GENOMIC DNA]</scope>
    <source>
        <strain evidence="2">SpSt-1261</strain>
    </source>
</reference>
<sequence>MQVIPLKIPEGSKLPDFVISFIQANSLKGGYLVGIGGLEEVEIGVLNRKTNQYEVSKFTRNGDSTIELLSITGNYFVKSDGNIAFHAHATFATGHEKVAGGHLISAKVSPYVELFLVETGIQVKTAFKHRDSQ</sequence>
<dbReference type="AlphaFoldDB" id="A0A7C2VQR7"/>
<comment type="caution">
    <text evidence="2">The sequence shown here is derived from an EMBL/GenBank/DDBJ whole genome shotgun (WGS) entry which is preliminary data.</text>
</comment>
<organism evidence="2">
    <name type="scientific">Fervidicoccus fontis</name>
    <dbReference type="NCBI Taxonomy" id="683846"/>
    <lineage>
        <taxon>Archaea</taxon>
        <taxon>Thermoproteota</taxon>
        <taxon>Thermoprotei</taxon>
        <taxon>Fervidicoccales</taxon>
        <taxon>Fervidicoccaceae</taxon>
        <taxon>Fervidicoccus</taxon>
    </lineage>
</organism>
<dbReference type="Pfam" id="PF03479">
    <property type="entry name" value="PCC"/>
    <property type="match status" value="1"/>
</dbReference>
<dbReference type="PROSITE" id="PS51742">
    <property type="entry name" value="PPC"/>
    <property type="match status" value="1"/>
</dbReference>
<proteinExistence type="predicted"/>
<dbReference type="SUPFAM" id="SSF117856">
    <property type="entry name" value="AF0104/ALDC/Ptd012-like"/>
    <property type="match status" value="1"/>
</dbReference>